<name>A0A369KDT4_HYPMA</name>
<proteinExistence type="predicted"/>
<dbReference type="OrthoDB" id="3543113at2759"/>
<dbReference type="STRING" id="39966.A0A369KDT4"/>
<dbReference type="SUPFAM" id="SSF52047">
    <property type="entry name" value="RNI-like"/>
    <property type="match status" value="1"/>
</dbReference>
<keyword evidence="2" id="KW-1185">Reference proteome</keyword>
<protein>
    <recommendedName>
        <fullName evidence="3">F-box domain-containing protein</fullName>
    </recommendedName>
</protein>
<organism evidence="1 2">
    <name type="scientific">Hypsizygus marmoreus</name>
    <name type="common">White beech mushroom</name>
    <name type="synonym">Agaricus marmoreus</name>
    <dbReference type="NCBI Taxonomy" id="39966"/>
    <lineage>
        <taxon>Eukaryota</taxon>
        <taxon>Fungi</taxon>
        <taxon>Dikarya</taxon>
        <taxon>Basidiomycota</taxon>
        <taxon>Agaricomycotina</taxon>
        <taxon>Agaricomycetes</taxon>
        <taxon>Agaricomycetidae</taxon>
        <taxon>Agaricales</taxon>
        <taxon>Tricholomatineae</taxon>
        <taxon>Lyophyllaceae</taxon>
        <taxon>Hypsizygus</taxon>
    </lineage>
</organism>
<accession>A0A369KDT4</accession>
<dbReference type="EMBL" id="LUEZ02000009">
    <property type="protein sequence ID" value="RDB29923.1"/>
    <property type="molecule type" value="Genomic_DNA"/>
</dbReference>
<evidence type="ECO:0000313" key="2">
    <source>
        <dbReference type="Proteomes" id="UP000076154"/>
    </source>
</evidence>
<sequence length="431" mass="47712">MVIAHTRLANPLLGNLRILRFSAYDDDDNLLYYLPFMVSTVLHFKFQLAGRGAWRNELSSHMRLFFDTISSRMTNLSSLSITALSAINFHSPRFIGLLAHALEGLPNLKHVILPPRVIVGKIITSLSDHARLVEINPAERALSRGLSSTFSSTVSSTVLPKLGDAPFPSLRSLSFCAIPKVIRGFLSHPRLPTSQIAILHVQVLESSARDHERLDHLMNAIFSNCTNLAELSISETIRGDDDPEKVENIFSFNCIRGILACWNLTSLKIRHHSCLSWTAQEVDELSFSLPSVTTLMLNETPVQAPQPAVTIAAALSSFARHCSELRELGFCFDARSQPHAPVSKFKSLAVLHVGASPIDDSSESIEGIAAFLITILPVGCRMRWSSHGDEWSNDAANDEMDDGSFMGSPWQRIHQLQTLCRKVQKLLPGMI</sequence>
<evidence type="ECO:0008006" key="3">
    <source>
        <dbReference type="Google" id="ProtNLM"/>
    </source>
</evidence>
<dbReference type="InParanoid" id="A0A369KDT4"/>
<dbReference type="Gene3D" id="3.80.10.10">
    <property type="entry name" value="Ribonuclease Inhibitor"/>
    <property type="match status" value="1"/>
</dbReference>
<reference evidence="1" key="1">
    <citation type="submission" date="2018-04" db="EMBL/GenBank/DDBJ databases">
        <title>Whole genome sequencing of Hypsizygus marmoreus.</title>
        <authorList>
            <person name="Choi I.-G."/>
            <person name="Min B."/>
            <person name="Kim J.-G."/>
            <person name="Kim S."/>
            <person name="Oh Y.-L."/>
            <person name="Kong W.-S."/>
            <person name="Park H."/>
            <person name="Jeong J."/>
            <person name="Song E.-S."/>
        </authorList>
    </citation>
    <scope>NUCLEOTIDE SEQUENCE [LARGE SCALE GENOMIC DNA]</scope>
    <source>
        <strain evidence="1">51987-8</strain>
    </source>
</reference>
<dbReference type="AlphaFoldDB" id="A0A369KDT4"/>
<evidence type="ECO:0000313" key="1">
    <source>
        <dbReference type="EMBL" id="RDB29923.1"/>
    </source>
</evidence>
<comment type="caution">
    <text evidence="1">The sequence shown here is derived from an EMBL/GenBank/DDBJ whole genome shotgun (WGS) entry which is preliminary data.</text>
</comment>
<gene>
    <name evidence="1" type="ORF">Hypma_014059</name>
</gene>
<dbReference type="InterPro" id="IPR032675">
    <property type="entry name" value="LRR_dom_sf"/>
</dbReference>
<dbReference type="Proteomes" id="UP000076154">
    <property type="component" value="Unassembled WGS sequence"/>
</dbReference>